<evidence type="ECO:0000313" key="2">
    <source>
        <dbReference type="EMBL" id="KFB74001.1"/>
    </source>
</evidence>
<comment type="caution">
    <text evidence="2">The sequence shown here is derived from an EMBL/GenBank/DDBJ whole genome shotgun (WGS) entry which is preliminary data.</text>
</comment>
<dbReference type="AlphaFoldDB" id="A0A080LZ02"/>
<feature type="compositionally biased region" description="Polar residues" evidence="1">
    <location>
        <begin position="243"/>
        <end position="257"/>
    </location>
</feature>
<reference evidence="2 3" key="1">
    <citation type="submission" date="2014-02" db="EMBL/GenBank/DDBJ databases">
        <title>Expanding our view of genomic diversity in Candidatus Accumulibacter clades.</title>
        <authorList>
            <person name="Skennerton C.T."/>
            <person name="Barr J.J."/>
            <person name="Slater F.R."/>
            <person name="Bond P.L."/>
            <person name="Tyson G.W."/>
        </authorList>
    </citation>
    <scope>NUCLEOTIDE SEQUENCE [LARGE SCALE GENOMIC DNA]</scope>
    <source>
        <strain evidence="3">BA-91</strain>
    </source>
</reference>
<dbReference type="Proteomes" id="UP000020077">
    <property type="component" value="Unassembled WGS sequence"/>
</dbReference>
<sequence length="269" mass="29386">MTSERKAYVYLQLPGTLETVPAALLRVQTLPDGTQIGRFRYGNRYLARPEAVALDPFRLPLAKEVFEFTQLKGIPGAVRDAAPDAWGRRVIEHKLERSPADLQEIDYLLHGPQDGAGYLSFGLKVEPPPPKRTYNRTYQLDELVAASQTIEEGKRVAAYLLEQLEPGTSMGGRALKRRSKTATACGLASSLPRMTASTCSGSSSRRSIWRDAAKRRARRSMESLRSSGSGEKASSPAACLRRTLSTLHPPSCRSASSLKGGRMPETPGA</sequence>
<organism evidence="2 3">
    <name type="scientific">Candidatus Accumulibacter phosphatis</name>
    <dbReference type="NCBI Taxonomy" id="327160"/>
    <lineage>
        <taxon>Bacteria</taxon>
        <taxon>Pseudomonadati</taxon>
        <taxon>Pseudomonadota</taxon>
        <taxon>Betaproteobacteria</taxon>
        <taxon>Candidatus Accumulibacter</taxon>
    </lineage>
</organism>
<dbReference type="EMBL" id="JDVG02000121">
    <property type="protein sequence ID" value="KFB74001.1"/>
    <property type="molecule type" value="Genomic_DNA"/>
</dbReference>
<gene>
    <name evidence="2" type="ORF">AW09_000712</name>
</gene>
<feature type="region of interest" description="Disordered" evidence="1">
    <location>
        <begin position="214"/>
        <end position="269"/>
    </location>
</feature>
<accession>A0A080LZ02</accession>
<protein>
    <submittedName>
        <fullName evidence="2">Putative capsule biosynthesis protein</fullName>
    </submittedName>
</protein>
<proteinExistence type="predicted"/>
<name>A0A080LZ02_9PROT</name>
<evidence type="ECO:0000256" key="1">
    <source>
        <dbReference type="SAM" id="MobiDB-lite"/>
    </source>
</evidence>
<evidence type="ECO:0000313" key="3">
    <source>
        <dbReference type="Proteomes" id="UP000020077"/>
    </source>
</evidence>